<evidence type="ECO:0000259" key="12">
    <source>
        <dbReference type="Pfam" id="PF07715"/>
    </source>
</evidence>
<dbReference type="InterPro" id="IPR039426">
    <property type="entry name" value="TonB-dep_rcpt-like"/>
</dbReference>
<evidence type="ECO:0000256" key="4">
    <source>
        <dbReference type="ARBA" id="ARBA00022692"/>
    </source>
</evidence>
<keyword evidence="6 8" id="KW-0472">Membrane</keyword>
<keyword evidence="3 8" id="KW-1134">Transmembrane beta strand</keyword>
<keyword evidence="14" id="KW-1185">Reference proteome</keyword>
<feature type="chain" id="PRO_5012745317" evidence="10">
    <location>
        <begin position="27"/>
        <end position="1087"/>
    </location>
</feature>
<keyword evidence="4 8" id="KW-0812">Transmembrane</keyword>
<dbReference type="InterPro" id="IPR000531">
    <property type="entry name" value="Beta-barrel_TonB"/>
</dbReference>
<comment type="subcellular location">
    <subcellularLocation>
        <location evidence="1 8">Cell outer membrane</location>
        <topology evidence="1 8">Multi-pass membrane protein</topology>
    </subcellularLocation>
</comment>
<evidence type="ECO:0000313" key="14">
    <source>
        <dbReference type="Proteomes" id="UP000223913"/>
    </source>
</evidence>
<keyword evidence="10" id="KW-0732">Signal</keyword>
<dbReference type="PROSITE" id="PS52016">
    <property type="entry name" value="TONB_DEPENDENT_REC_3"/>
    <property type="match status" value="1"/>
</dbReference>
<evidence type="ECO:0000256" key="5">
    <source>
        <dbReference type="ARBA" id="ARBA00023077"/>
    </source>
</evidence>
<sequence length="1087" mass="119400">MMLKNTKNRFGCILVLLLFGFTIGHAQRTISGTVTDEEDQPLIGVNVQLLNTTEGTITDVDGSYSIAASTGDTLVFSYIGFVNQKIAVSAQSTIDVQLSTDANVLDEVVVLGYNSVKRSDLTGSVASLRGDQIKKIPVASAADAIKGRLPGVNVFTTDGSPDAEVVIRVRGGGSITQDNSPLYVVDGFIVNSIRDIPPTDIESINVLKDAAATAIYGAQASNGVIVITTKQPTAGKISVSYNGFLQSKELPGDRRYEVLDPYEFVLANYEYAAVQSQAALDNFERFFGVYDDLELYQNRPGTDWQEELFGQPTLSQYHNFSISGGTERTKVSLSLTNNNDEGLMLNSGFLRNAINFKLDQKLSNSLTFEASARITNTVVDGAGTSGNAQINIKDAVQTRPVNGIADELIIDLNTVDPNDDFQSFIRSLVSPTELAAQDWRKRTTNDYIINAALNWDILDNLSVKSTFTTSKRFDENLRFYGPLTGESFNNGGNLPLGVKTNNDRDSYRWLNTVSYRLNSTGPYQLDFIAGHEIYSNGGTYSLVRAEDFRLSITPEELFANMTFGRTDRLETADLTNSNRISFFGRANFQINNKYLITGTLRSDASSKFSADNRVGIFPAVALGWKISEEGFLRDSRAIDELKLRVSYGETGNDRIDATATQFLFAGSTNRGPGFGNTDNAYYTPSESTLYNPDLKWETTVNRNIGLDFSFFNGKIVGSFDAYQNTTKDLLLRSAIPSNTGFSTQWNNIGTTSNRGVELGLSAYLIDRGDFSLSANFNIGVNRAKVEALDGTDERFFQSNWASTDLRDRDDYYLRVGGKLGDIFGYVTDGYYSTSDFSSYDEVTGRYTLADGVADASGTVGNTNIRPGFLKLKDLNGDGIINSEDRTVIGNALPLHQGGFGFDARWKGFDASVFFNWSYGNDIYNTGKIQYNQFRRVTYGNVLNTMSLDNRFSYLDIDGSLTGMPGGIVTDLDQLARLNDGKEMWSLSSFGIAQATIHSWAVEDGSFLRLNNLSVGYSLPASVLRPIGISQVRIYVTGNNLKLWTNYTGYDPEVSTTRSSSYSGLTPGVDYSGFPRSRSYTVGVNVTF</sequence>
<dbReference type="RefSeq" id="WP_099154959.1">
    <property type="nucleotide sequence ID" value="NZ_PDUD01000051.1"/>
</dbReference>
<dbReference type="Proteomes" id="UP000223913">
    <property type="component" value="Unassembled WGS sequence"/>
</dbReference>
<dbReference type="InterPro" id="IPR008969">
    <property type="entry name" value="CarboxyPept-like_regulatory"/>
</dbReference>
<evidence type="ECO:0000256" key="2">
    <source>
        <dbReference type="ARBA" id="ARBA00022448"/>
    </source>
</evidence>
<dbReference type="InterPro" id="IPR023997">
    <property type="entry name" value="TonB-dep_OMP_SusC/RagA_CS"/>
</dbReference>
<dbReference type="InterPro" id="IPR037066">
    <property type="entry name" value="Plug_dom_sf"/>
</dbReference>
<dbReference type="Pfam" id="PF13715">
    <property type="entry name" value="CarbopepD_reg_2"/>
    <property type="match status" value="1"/>
</dbReference>
<evidence type="ECO:0000256" key="7">
    <source>
        <dbReference type="ARBA" id="ARBA00023237"/>
    </source>
</evidence>
<dbReference type="Pfam" id="PF07715">
    <property type="entry name" value="Plug"/>
    <property type="match status" value="1"/>
</dbReference>
<evidence type="ECO:0000256" key="9">
    <source>
        <dbReference type="RuleBase" id="RU003357"/>
    </source>
</evidence>
<feature type="domain" description="TonB-dependent receptor-like beta-barrel" evidence="11">
    <location>
        <begin position="434"/>
        <end position="850"/>
    </location>
</feature>
<evidence type="ECO:0000256" key="8">
    <source>
        <dbReference type="PROSITE-ProRule" id="PRU01360"/>
    </source>
</evidence>
<dbReference type="Gene3D" id="2.170.130.10">
    <property type="entry name" value="TonB-dependent receptor, plug domain"/>
    <property type="match status" value="1"/>
</dbReference>
<comment type="similarity">
    <text evidence="8 9">Belongs to the TonB-dependent receptor family.</text>
</comment>
<gene>
    <name evidence="13" type="ORF">CRP01_36110</name>
</gene>
<dbReference type="InterPro" id="IPR012910">
    <property type="entry name" value="Plug_dom"/>
</dbReference>
<protein>
    <submittedName>
        <fullName evidence="13">SusC/RagA family TonB-linked outer membrane protein</fullName>
    </submittedName>
</protein>
<keyword evidence="7 8" id="KW-0998">Cell outer membrane</keyword>
<dbReference type="Gene3D" id="2.40.170.20">
    <property type="entry name" value="TonB-dependent receptor, beta-barrel domain"/>
    <property type="match status" value="1"/>
</dbReference>
<accession>A0A2D0MZH4</accession>
<evidence type="ECO:0000256" key="6">
    <source>
        <dbReference type="ARBA" id="ARBA00023136"/>
    </source>
</evidence>
<proteinExistence type="inferred from homology"/>
<dbReference type="InterPro" id="IPR023996">
    <property type="entry name" value="TonB-dep_OMP_SusC/RagA"/>
</dbReference>
<reference evidence="13 14" key="1">
    <citation type="submission" date="2017-10" db="EMBL/GenBank/DDBJ databases">
        <title>The draft genome sequence of Lewinella nigricans NBRC 102662.</title>
        <authorList>
            <person name="Wang K."/>
        </authorList>
    </citation>
    <scope>NUCLEOTIDE SEQUENCE [LARGE SCALE GENOMIC DNA]</scope>
    <source>
        <strain evidence="13 14">NBRC 102662</strain>
    </source>
</reference>
<dbReference type="GO" id="GO:0009279">
    <property type="term" value="C:cell outer membrane"/>
    <property type="evidence" value="ECO:0007669"/>
    <property type="project" value="UniProtKB-SubCell"/>
</dbReference>
<keyword evidence="5 9" id="KW-0798">TonB box</keyword>
<keyword evidence="2 8" id="KW-0813">Transport</keyword>
<dbReference type="Pfam" id="PF00593">
    <property type="entry name" value="TonB_dep_Rec_b-barrel"/>
    <property type="match status" value="1"/>
</dbReference>
<evidence type="ECO:0000256" key="10">
    <source>
        <dbReference type="SAM" id="SignalP"/>
    </source>
</evidence>
<dbReference type="NCBIfam" id="TIGR04057">
    <property type="entry name" value="SusC_RagA_signa"/>
    <property type="match status" value="1"/>
</dbReference>
<dbReference type="NCBIfam" id="TIGR04056">
    <property type="entry name" value="OMP_RagA_SusC"/>
    <property type="match status" value="1"/>
</dbReference>
<feature type="domain" description="TonB-dependent receptor plug" evidence="12">
    <location>
        <begin position="118"/>
        <end position="224"/>
    </location>
</feature>
<dbReference type="InterPro" id="IPR036942">
    <property type="entry name" value="Beta-barrel_TonB_sf"/>
</dbReference>
<comment type="caution">
    <text evidence="13">The sequence shown here is derived from an EMBL/GenBank/DDBJ whole genome shotgun (WGS) entry which is preliminary data.</text>
</comment>
<dbReference type="FunFam" id="2.170.130.10:FF:000008">
    <property type="entry name" value="SusC/RagA family TonB-linked outer membrane protein"/>
    <property type="match status" value="1"/>
</dbReference>
<evidence type="ECO:0000313" key="13">
    <source>
        <dbReference type="EMBL" id="PHN01645.1"/>
    </source>
</evidence>
<dbReference type="SUPFAM" id="SSF56935">
    <property type="entry name" value="Porins"/>
    <property type="match status" value="1"/>
</dbReference>
<evidence type="ECO:0000256" key="1">
    <source>
        <dbReference type="ARBA" id="ARBA00004571"/>
    </source>
</evidence>
<dbReference type="AlphaFoldDB" id="A0A2D0MZH4"/>
<dbReference type="SUPFAM" id="SSF49464">
    <property type="entry name" value="Carboxypeptidase regulatory domain-like"/>
    <property type="match status" value="1"/>
</dbReference>
<organism evidence="13 14">
    <name type="scientific">Flavilitoribacter nigricans (strain ATCC 23147 / DSM 23189 / NBRC 102662 / NCIMB 1420 / SS-2)</name>
    <name type="common">Lewinella nigricans</name>
    <dbReference type="NCBI Taxonomy" id="1122177"/>
    <lineage>
        <taxon>Bacteria</taxon>
        <taxon>Pseudomonadati</taxon>
        <taxon>Bacteroidota</taxon>
        <taxon>Saprospiria</taxon>
        <taxon>Saprospirales</taxon>
        <taxon>Lewinellaceae</taxon>
        <taxon>Flavilitoribacter</taxon>
    </lineage>
</organism>
<dbReference type="OrthoDB" id="9768177at2"/>
<feature type="signal peptide" evidence="10">
    <location>
        <begin position="1"/>
        <end position="26"/>
    </location>
</feature>
<dbReference type="FunFam" id="2.60.40.1120:FF:000003">
    <property type="entry name" value="Outer membrane protein Omp121"/>
    <property type="match status" value="1"/>
</dbReference>
<dbReference type="EMBL" id="PDUD01000051">
    <property type="protein sequence ID" value="PHN01645.1"/>
    <property type="molecule type" value="Genomic_DNA"/>
</dbReference>
<evidence type="ECO:0000256" key="3">
    <source>
        <dbReference type="ARBA" id="ARBA00022452"/>
    </source>
</evidence>
<name>A0A2D0MZH4_FLAN2</name>
<evidence type="ECO:0000259" key="11">
    <source>
        <dbReference type="Pfam" id="PF00593"/>
    </source>
</evidence>
<dbReference type="Gene3D" id="2.60.40.1120">
    <property type="entry name" value="Carboxypeptidase-like, regulatory domain"/>
    <property type="match status" value="1"/>
</dbReference>